<gene>
    <name evidence="10" type="ORF">QGN17_18675</name>
</gene>
<evidence type="ECO:0000256" key="4">
    <source>
        <dbReference type="ARBA" id="ARBA00022692"/>
    </source>
</evidence>
<keyword evidence="11" id="KW-1185">Reference proteome</keyword>
<keyword evidence="8 9" id="KW-0449">Lipoprotein</keyword>
<evidence type="ECO:0000256" key="1">
    <source>
        <dbReference type="ARBA" id="ARBA00004370"/>
    </source>
</evidence>
<keyword evidence="5" id="KW-0732">Signal</keyword>
<name>A0ABT6N6R3_9SPHN</name>
<dbReference type="InterPro" id="IPR010131">
    <property type="entry name" value="MdtP/NodT-like"/>
</dbReference>
<evidence type="ECO:0000256" key="6">
    <source>
        <dbReference type="ARBA" id="ARBA00023136"/>
    </source>
</evidence>
<evidence type="ECO:0000256" key="5">
    <source>
        <dbReference type="ARBA" id="ARBA00022729"/>
    </source>
</evidence>
<evidence type="ECO:0000256" key="9">
    <source>
        <dbReference type="RuleBase" id="RU362097"/>
    </source>
</evidence>
<evidence type="ECO:0000256" key="8">
    <source>
        <dbReference type="ARBA" id="ARBA00023288"/>
    </source>
</evidence>
<accession>A0ABT6N6R3</accession>
<comment type="subcellular location">
    <subcellularLocation>
        <location evidence="9">Cell membrane</location>
        <topology evidence="9">Lipid-anchor</topology>
    </subcellularLocation>
    <subcellularLocation>
        <location evidence="1">Membrane</location>
    </subcellularLocation>
</comment>
<evidence type="ECO:0000313" key="10">
    <source>
        <dbReference type="EMBL" id="MDH7640765.1"/>
    </source>
</evidence>
<dbReference type="SUPFAM" id="SSF56954">
    <property type="entry name" value="Outer membrane efflux proteins (OEP)"/>
    <property type="match status" value="1"/>
</dbReference>
<dbReference type="PANTHER" id="PTHR30203:SF20">
    <property type="entry name" value="MULTIDRUG RESISTANCE OUTER MEMBRANE PROTEIN MDTP-RELATED"/>
    <property type="match status" value="1"/>
</dbReference>
<dbReference type="RefSeq" id="WP_281046118.1">
    <property type="nucleotide sequence ID" value="NZ_JARYGZ010000004.1"/>
</dbReference>
<dbReference type="PROSITE" id="PS51257">
    <property type="entry name" value="PROKAR_LIPOPROTEIN"/>
    <property type="match status" value="1"/>
</dbReference>
<evidence type="ECO:0000256" key="2">
    <source>
        <dbReference type="ARBA" id="ARBA00007613"/>
    </source>
</evidence>
<dbReference type="Pfam" id="PF02321">
    <property type="entry name" value="OEP"/>
    <property type="match status" value="2"/>
</dbReference>
<sequence>MKRVIAFPAIAATLLAGCAAVPKVHPEVAQVQEQSLGLGSETPAIDAAWWSAYGDPQLDRLIGMGLAGNPTLAGALARVRAAQAQIETEHAGLLPQIGASGQLDRARIGDKLFPAPIGGSDANIGIAVANLSWDLDLFGRQRAMVRQAASSARAAALDAAAARLTISVSIAQTYVGLARANRLIAVADGFVKTRQDALGYAQSRVRNQLGTQFDIKQAETLLAQAEQARTQATQQRDTLVHALAALVGRGADFYPEIAAPTLRLDQAPVVPTVLPADLLGRRPDLLAGQARIDAAVQGRTVARDAFLPNVSISALAGLTAVGLGNFFTGGAFSYSVGPAVSLPIFQGGKLRAQYKTATADLDGAVADYDNAVVGAVREASDAITNVNSADQDLGEQTRVVQGLRDTLRLDQVRVRTGLGSQLDTIDSGFRLLQAEQQLVDMQADALNRRIQLVAALGGGFDSSKPLAAASAPEPRS</sequence>
<reference evidence="10" key="1">
    <citation type="submission" date="2023-04" db="EMBL/GenBank/DDBJ databases">
        <title>Sphingomonas sp. MAHUQ-71 isolated from rice field.</title>
        <authorList>
            <person name="Huq M.A."/>
        </authorList>
    </citation>
    <scope>NUCLEOTIDE SEQUENCE</scope>
    <source>
        <strain evidence="10">MAHUQ-71</strain>
    </source>
</reference>
<dbReference type="Gene3D" id="1.20.1600.10">
    <property type="entry name" value="Outer membrane efflux proteins (OEP)"/>
    <property type="match status" value="1"/>
</dbReference>
<evidence type="ECO:0000313" key="11">
    <source>
        <dbReference type="Proteomes" id="UP001160625"/>
    </source>
</evidence>
<keyword evidence="3 9" id="KW-1134">Transmembrane beta strand</keyword>
<keyword evidence="6 9" id="KW-0472">Membrane</keyword>
<dbReference type="PANTHER" id="PTHR30203">
    <property type="entry name" value="OUTER MEMBRANE CATION EFFLUX PROTEIN"/>
    <property type="match status" value="1"/>
</dbReference>
<keyword evidence="4 9" id="KW-0812">Transmembrane</keyword>
<comment type="caution">
    <text evidence="10">The sequence shown here is derived from an EMBL/GenBank/DDBJ whole genome shotgun (WGS) entry which is preliminary data.</text>
</comment>
<keyword evidence="7 9" id="KW-0564">Palmitate</keyword>
<dbReference type="NCBIfam" id="TIGR01845">
    <property type="entry name" value="outer_NodT"/>
    <property type="match status" value="1"/>
</dbReference>
<proteinExistence type="inferred from homology"/>
<organism evidence="10 11">
    <name type="scientific">Sphingomonas oryzagri</name>
    <dbReference type="NCBI Taxonomy" id="3042314"/>
    <lineage>
        <taxon>Bacteria</taxon>
        <taxon>Pseudomonadati</taxon>
        <taxon>Pseudomonadota</taxon>
        <taxon>Alphaproteobacteria</taxon>
        <taxon>Sphingomonadales</taxon>
        <taxon>Sphingomonadaceae</taxon>
        <taxon>Sphingomonas</taxon>
    </lineage>
</organism>
<dbReference type="Gene3D" id="2.20.200.10">
    <property type="entry name" value="Outer membrane efflux proteins (OEP)"/>
    <property type="match status" value="1"/>
</dbReference>
<evidence type="ECO:0000256" key="3">
    <source>
        <dbReference type="ARBA" id="ARBA00022452"/>
    </source>
</evidence>
<comment type="similarity">
    <text evidence="2 9">Belongs to the outer membrane factor (OMF) (TC 1.B.17) family.</text>
</comment>
<protein>
    <submittedName>
        <fullName evidence="10">Efflux transporter outer membrane subunit</fullName>
    </submittedName>
</protein>
<evidence type="ECO:0000256" key="7">
    <source>
        <dbReference type="ARBA" id="ARBA00023139"/>
    </source>
</evidence>
<dbReference type="EMBL" id="JARYGZ010000004">
    <property type="protein sequence ID" value="MDH7640765.1"/>
    <property type="molecule type" value="Genomic_DNA"/>
</dbReference>
<dbReference type="Proteomes" id="UP001160625">
    <property type="component" value="Unassembled WGS sequence"/>
</dbReference>
<dbReference type="InterPro" id="IPR003423">
    <property type="entry name" value="OMP_efflux"/>
</dbReference>